<comment type="catalytic activity">
    <reaction evidence="6">
        <text>L-histidine(out) + L-arginine(in) = L-histidine(in) + L-arginine(out)</text>
        <dbReference type="Rhea" id="RHEA:71063"/>
        <dbReference type="ChEBI" id="CHEBI:32682"/>
        <dbReference type="ChEBI" id="CHEBI:57595"/>
    </reaction>
</comment>
<keyword evidence="4 7" id="KW-0472">Membrane</keyword>
<evidence type="ECO:0000256" key="2">
    <source>
        <dbReference type="ARBA" id="ARBA00022692"/>
    </source>
</evidence>
<evidence type="ECO:0000256" key="6">
    <source>
        <dbReference type="ARBA" id="ARBA00050768"/>
    </source>
</evidence>
<dbReference type="AlphaFoldDB" id="A0A9P3PM18"/>
<dbReference type="Proteomes" id="UP001063166">
    <property type="component" value="Unassembled WGS sequence"/>
</dbReference>
<dbReference type="Gene3D" id="1.20.1280.290">
    <property type="match status" value="2"/>
</dbReference>
<dbReference type="OrthoDB" id="8048523at2759"/>
<comment type="caution">
    <text evidence="8">The sequence shown here is derived from an EMBL/GenBank/DDBJ whole genome shotgun (WGS) entry which is preliminary data.</text>
</comment>
<proteinExistence type="inferred from homology"/>
<dbReference type="EMBL" id="BRPK01000005">
    <property type="protein sequence ID" value="GLB38390.1"/>
    <property type="molecule type" value="Genomic_DNA"/>
</dbReference>
<feature type="transmembrane region" description="Helical" evidence="7">
    <location>
        <begin position="68"/>
        <end position="89"/>
    </location>
</feature>
<organism evidence="8 9">
    <name type="scientific">Lyophyllum shimeji</name>
    <name type="common">Hon-shimeji</name>
    <name type="synonym">Tricholoma shimeji</name>
    <dbReference type="NCBI Taxonomy" id="47721"/>
    <lineage>
        <taxon>Eukaryota</taxon>
        <taxon>Fungi</taxon>
        <taxon>Dikarya</taxon>
        <taxon>Basidiomycota</taxon>
        <taxon>Agaricomycotina</taxon>
        <taxon>Agaricomycetes</taxon>
        <taxon>Agaricomycetidae</taxon>
        <taxon>Agaricales</taxon>
        <taxon>Tricholomatineae</taxon>
        <taxon>Lyophyllaceae</taxon>
        <taxon>Lyophyllum</taxon>
    </lineage>
</organism>
<dbReference type="GO" id="GO:0034486">
    <property type="term" value="P:vacuolar transmembrane transport"/>
    <property type="evidence" value="ECO:0007669"/>
    <property type="project" value="UniProtKB-ARBA"/>
</dbReference>
<keyword evidence="2 7" id="KW-0812">Transmembrane</keyword>
<feature type="transmembrane region" description="Helical" evidence="7">
    <location>
        <begin position="12"/>
        <end position="29"/>
    </location>
</feature>
<dbReference type="GO" id="GO:0015174">
    <property type="term" value="F:basic amino acid transmembrane transporter activity"/>
    <property type="evidence" value="ECO:0007669"/>
    <property type="project" value="UniProtKB-ARBA"/>
</dbReference>
<protein>
    <recommendedName>
        <fullName evidence="10">PQ-loop-domain-containing protein</fullName>
    </recommendedName>
</protein>
<keyword evidence="3 7" id="KW-1133">Transmembrane helix</keyword>
<dbReference type="InterPro" id="IPR006603">
    <property type="entry name" value="PQ-loop_rpt"/>
</dbReference>
<dbReference type="PANTHER" id="PTHR16201">
    <property type="entry name" value="SEVEN TRANSMEMBRANE PROTEIN 1-RELATED"/>
    <property type="match status" value="1"/>
</dbReference>
<name>A0A9P3PM18_LYOSH</name>
<dbReference type="Pfam" id="PF04193">
    <property type="entry name" value="PQ-loop"/>
    <property type="match status" value="2"/>
</dbReference>
<dbReference type="InterPro" id="IPR051415">
    <property type="entry name" value="LAAT-1"/>
</dbReference>
<evidence type="ECO:0000256" key="5">
    <source>
        <dbReference type="ARBA" id="ARBA00038039"/>
    </source>
</evidence>
<dbReference type="GO" id="GO:0098852">
    <property type="term" value="C:lytic vacuole membrane"/>
    <property type="evidence" value="ECO:0007669"/>
    <property type="project" value="UniProtKB-ARBA"/>
</dbReference>
<feature type="transmembrane region" description="Helical" evidence="7">
    <location>
        <begin position="41"/>
        <end position="62"/>
    </location>
</feature>
<evidence type="ECO:0000256" key="1">
    <source>
        <dbReference type="ARBA" id="ARBA00004141"/>
    </source>
</evidence>
<evidence type="ECO:0000256" key="3">
    <source>
        <dbReference type="ARBA" id="ARBA00022989"/>
    </source>
</evidence>
<dbReference type="FunFam" id="1.20.1280.290:FF:000009">
    <property type="entry name" value="PQ loop repeat family protein"/>
    <property type="match status" value="1"/>
</dbReference>
<evidence type="ECO:0000256" key="7">
    <source>
        <dbReference type="SAM" id="Phobius"/>
    </source>
</evidence>
<reference evidence="8" key="1">
    <citation type="submission" date="2022-07" db="EMBL/GenBank/DDBJ databases">
        <title>The genome of Lyophyllum shimeji provides insight into the initial evolution of ectomycorrhizal fungal genome.</title>
        <authorList>
            <person name="Kobayashi Y."/>
            <person name="Shibata T."/>
            <person name="Hirakawa H."/>
            <person name="Shigenobu S."/>
            <person name="Nishiyama T."/>
            <person name="Yamada A."/>
            <person name="Hasebe M."/>
            <person name="Kawaguchi M."/>
        </authorList>
    </citation>
    <scope>NUCLEOTIDE SEQUENCE</scope>
    <source>
        <strain evidence="8">AT787</strain>
    </source>
</reference>
<evidence type="ECO:0008006" key="10">
    <source>
        <dbReference type="Google" id="ProtNLM"/>
    </source>
</evidence>
<evidence type="ECO:0000256" key="4">
    <source>
        <dbReference type="ARBA" id="ARBA00023136"/>
    </source>
</evidence>
<feature type="transmembrane region" description="Helical" evidence="7">
    <location>
        <begin position="155"/>
        <end position="173"/>
    </location>
</feature>
<evidence type="ECO:0000313" key="9">
    <source>
        <dbReference type="Proteomes" id="UP001063166"/>
    </source>
</evidence>
<sequence length="256" mass="28838">MLDSRDTWSSVLGWVSIANWIIVYSPQIYENYSLQSGEGLSILFVLAWLVGDLCNLFGAILGGLLPTVIILALYYSVCDLILLAQIYYYRWKRTRQLSRPLEQEPLLQTRHERPRNLPLLLRYTAALVFVVVVGVMAWWISSVLDARPTSPPTKIRWEAQVLGWTSAVLYLVARIPQISKNLKTHCEGLSPALFFFAIFGNVTFSLSIGAQGLTRKNLIANSGWLAGSALTVFLDVFVLGQVFYYRAVDRSSGRSR</sequence>
<feature type="transmembrane region" description="Helical" evidence="7">
    <location>
        <begin position="193"/>
        <end position="213"/>
    </location>
</feature>
<accession>A0A9P3PM18</accession>
<dbReference type="PANTHER" id="PTHR16201:SF44">
    <property type="entry name" value="SEVEN TRANSMEMBRANE PROTEIN 1"/>
    <property type="match status" value="1"/>
</dbReference>
<comment type="subcellular location">
    <subcellularLocation>
        <location evidence="1">Membrane</location>
        <topology evidence="1">Multi-pass membrane protein</topology>
    </subcellularLocation>
</comment>
<comment type="similarity">
    <text evidence="5">Belongs to the laat-1 family.</text>
</comment>
<feature type="transmembrane region" description="Helical" evidence="7">
    <location>
        <begin position="120"/>
        <end position="140"/>
    </location>
</feature>
<gene>
    <name evidence="8" type="primary">RTC2</name>
    <name evidence="8" type="ORF">LshimejAT787_0502550</name>
</gene>
<evidence type="ECO:0000313" key="8">
    <source>
        <dbReference type="EMBL" id="GLB38390.1"/>
    </source>
</evidence>
<dbReference type="SMART" id="SM00679">
    <property type="entry name" value="CTNS"/>
    <property type="match status" value="2"/>
</dbReference>
<keyword evidence="9" id="KW-1185">Reference proteome</keyword>
<feature type="transmembrane region" description="Helical" evidence="7">
    <location>
        <begin position="225"/>
        <end position="247"/>
    </location>
</feature>